<dbReference type="KEGG" id="tps:THAPSDRAFT_8384"/>
<feature type="compositionally biased region" description="Polar residues" evidence="1">
    <location>
        <begin position="65"/>
        <end position="82"/>
    </location>
</feature>
<feature type="compositionally biased region" description="Pro residues" evidence="1">
    <location>
        <begin position="381"/>
        <end position="390"/>
    </location>
</feature>
<accession>B8C9C0</accession>
<feature type="compositionally biased region" description="Polar residues" evidence="1">
    <location>
        <begin position="807"/>
        <end position="828"/>
    </location>
</feature>
<protein>
    <submittedName>
        <fullName evidence="2">Uncharacterized protein</fullName>
    </submittedName>
</protein>
<feature type="compositionally biased region" description="Basic and acidic residues" evidence="1">
    <location>
        <begin position="758"/>
        <end position="769"/>
    </location>
</feature>
<feature type="region of interest" description="Disordered" evidence="1">
    <location>
        <begin position="574"/>
        <end position="598"/>
    </location>
</feature>
<feature type="region of interest" description="Disordered" evidence="1">
    <location>
        <begin position="343"/>
        <end position="362"/>
    </location>
</feature>
<feature type="compositionally biased region" description="Basic and acidic residues" evidence="1">
    <location>
        <begin position="343"/>
        <end position="353"/>
    </location>
</feature>
<feature type="region of interest" description="Disordered" evidence="1">
    <location>
        <begin position="989"/>
        <end position="1048"/>
    </location>
</feature>
<feature type="region of interest" description="Disordered" evidence="1">
    <location>
        <begin position="1"/>
        <end position="82"/>
    </location>
</feature>
<sequence>MDHPSCDGNELDGGSYPGDSKQSTSDGNNSRKPDQTHPTILNEYNTRGFHNNGTETVDDSKSLALPSNTLDQQPTNSSIQETNNGYAVCDAPIQNTQLSVHNNVASYEQQLQIQNSTSDDRQYARGRQQHRNTIETVASEPKVKSVPLRYIHVPNNRPSSTLSATNRTPSVPDLNAYLQHHYHEGEHNSTSHHLSGEALRINDGGNPMEQFEERLRRAQLTLSSDMPISAARYRSKSTPSHGFARRNRNSDDMRENALRLERSIYPVCLPNVDSADSDADVKRNNIDENVGIPDSIHTIQQFDSQTIPQAVEELTPTPAFPLAVGEMSPGGRSEDRNFHSIEVEHHDDHDSVKSSDVSAGAGRHHRFRTLSQSLDDHHSIPEPPLPPPPATEKERLVERERQARLETERARWRHIALLRERQLEENGGSVSFVEGMDNESVNGTASVEARSVPTAPEFVGENAVVRHLPTQRDHHVEVGIMGAESRERYDADTIQMPESVTNSSNLDEDVRGETSVSSSSSMASSNASVGTGSHRRVPEPPPLPPPATERERLVERERQARLETERARRRHLALLRERQETDGDLEEDGSDSGRSQNDITLTATHNEDVTPQSILNQEAIVVSVAVGQTVVADANPLSYTMERFLETLGDDERIEPPVANETPQVESDTTMLPYTMELFLAENVVVGPEGEVEVVPQPETAVDGDDNNGGHDAVSTTLDFEEGIVADDLNQPVDSLEETTVVQGQVPSSLRQTLSSSSEEHQSTRHSSEQDVTDAVLHQNTSTESMYPPSPSQLEDVIPSVRRSDTEISSPSRQILNMSTESSSNTNPHVTRLTAAGIAQLDVLDNASTGNAAPNSERDEPSESSVIGGGSGFAGHAFSVATQTTVIESVTETSKGSKSECPRAVLNQSSDSVNIILVEGGGSVSAGGSASVEARPSSESNATGGGSDAMTGQSSSAMIESMLQSESNTSSDDDLQLLTEAGIAQLDVLDNVSTGNAPPHSVRDESRLSESSITGRGQLSVMTPITTESESVDDHNSNDDNSLSSQSVMLDGAGNASLEAMPSDDESDHRTVHSIEGMLSEHGDQSFHDINNDSHEDDLVVYQASDMASSTSIEAFIDLGSEQGDMHHSSNQIDHHDYGAVDNLHREQTVENETGTYDWDIESAPLLPIIIEDHCHGFPRALPQDKTILCVS</sequence>
<evidence type="ECO:0000313" key="3">
    <source>
        <dbReference type="Proteomes" id="UP000001449"/>
    </source>
</evidence>
<dbReference type="EMBL" id="CM000646">
    <property type="protein sequence ID" value="EED89828.1"/>
    <property type="molecule type" value="Genomic_DNA"/>
</dbReference>
<organism evidence="2 3">
    <name type="scientific">Thalassiosira pseudonana</name>
    <name type="common">Marine diatom</name>
    <name type="synonym">Cyclotella nana</name>
    <dbReference type="NCBI Taxonomy" id="35128"/>
    <lineage>
        <taxon>Eukaryota</taxon>
        <taxon>Sar</taxon>
        <taxon>Stramenopiles</taxon>
        <taxon>Ochrophyta</taxon>
        <taxon>Bacillariophyta</taxon>
        <taxon>Coscinodiscophyceae</taxon>
        <taxon>Thalassiosirophycidae</taxon>
        <taxon>Thalassiosirales</taxon>
        <taxon>Thalassiosiraceae</taxon>
        <taxon>Thalassiosira</taxon>
    </lineage>
</organism>
<feature type="region of interest" description="Disordered" evidence="1">
    <location>
        <begin position="739"/>
        <end position="773"/>
    </location>
</feature>
<reference evidence="2 3" key="1">
    <citation type="journal article" date="2004" name="Science">
        <title>The genome of the diatom Thalassiosira pseudonana: ecology, evolution, and metabolism.</title>
        <authorList>
            <person name="Armbrust E.V."/>
            <person name="Berges J.A."/>
            <person name="Bowler C."/>
            <person name="Green B.R."/>
            <person name="Martinez D."/>
            <person name="Putnam N.H."/>
            <person name="Zhou S."/>
            <person name="Allen A.E."/>
            <person name="Apt K.E."/>
            <person name="Bechner M."/>
            <person name="Brzezinski M.A."/>
            <person name="Chaal B.K."/>
            <person name="Chiovitti A."/>
            <person name="Davis A.K."/>
            <person name="Demarest M.S."/>
            <person name="Detter J.C."/>
            <person name="Glavina T."/>
            <person name="Goodstein D."/>
            <person name="Hadi M.Z."/>
            <person name="Hellsten U."/>
            <person name="Hildebrand M."/>
            <person name="Jenkins B.D."/>
            <person name="Jurka J."/>
            <person name="Kapitonov V.V."/>
            <person name="Kroger N."/>
            <person name="Lau W.W."/>
            <person name="Lane T.W."/>
            <person name="Larimer F.W."/>
            <person name="Lippmeier J.C."/>
            <person name="Lucas S."/>
            <person name="Medina M."/>
            <person name="Montsant A."/>
            <person name="Obornik M."/>
            <person name="Parker M.S."/>
            <person name="Palenik B."/>
            <person name="Pazour G.J."/>
            <person name="Richardson P.M."/>
            <person name="Rynearson T.A."/>
            <person name="Saito M.A."/>
            <person name="Schwartz D.C."/>
            <person name="Thamatrakoln K."/>
            <person name="Valentin K."/>
            <person name="Vardi A."/>
            <person name="Wilkerson F.P."/>
            <person name="Rokhsar D.S."/>
        </authorList>
    </citation>
    <scope>NUCLEOTIDE SEQUENCE [LARGE SCALE GENOMIC DNA]</scope>
    <source>
        <strain evidence="2 3">CCMP1335</strain>
    </source>
</reference>
<feature type="compositionally biased region" description="Polar residues" evidence="1">
    <location>
        <begin position="496"/>
        <end position="505"/>
    </location>
</feature>
<feature type="compositionally biased region" description="Low complexity" evidence="1">
    <location>
        <begin position="515"/>
        <end position="529"/>
    </location>
</feature>
<dbReference type="InParanoid" id="B8C9C0"/>
<proteinExistence type="predicted"/>
<reference evidence="2 3" key="2">
    <citation type="journal article" date="2008" name="Nature">
        <title>The Phaeodactylum genome reveals the evolutionary history of diatom genomes.</title>
        <authorList>
            <person name="Bowler C."/>
            <person name="Allen A.E."/>
            <person name="Badger J.H."/>
            <person name="Grimwood J."/>
            <person name="Jabbari K."/>
            <person name="Kuo A."/>
            <person name="Maheswari U."/>
            <person name="Martens C."/>
            <person name="Maumus F."/>
            <person name="Otillar R.P."/>
            <person name="Rayko E."/>
            <person name="Salamov A."/>
            <person name="Vandepoele K."/>
            <person name="Beszteri B."/>
            <person name="Gruber A."/>
            <person name="Heijde M."/>
            <person name="Katinka M."/>
            <person name="Mock T."/>
            <person name="Valentin K."/>
            <person name="Verret F."/>
            <person name="Berges J.A."/>
            <person name="Brownlee C."/>
            <person name="Cadoret J.P."/>
            <person name="Chiovitti A."/>
            <person name="Choi C.J."/>
            <person name="Coesel S."/>
            <person name="De Martino A."/>
            <person name="Detter J.C."/>
            <person name="Durkin C."/>
            <person name="Falciatore A."/>
            <person name="Fournet J."/>
            <person name="Haruta M."/>
            <person name="Huysman M.J."/>
            <person name="Jenkins B.D."/>
            <person name="Jiroutova K."/>
            <person name="Jorgensen R.E."/>
            <person name="Joubert Y."/>
            <person name="Kaplan A."/>
            <person name="Kroger N."/>
            <person name="Kroth P.G."/>
            <person name="La Roche J."/>
            <person name="Lindquist E."/>
            <person name="Lommer M."/>
            <person name="Martin-Jezequel V."/>
            <person name="Lopez P.J."/>
            <person name="Lucas S."/>
            <person name="Mangogna M."/>
            <person name="McGinnis K."/>
            <person name="Medlin L.K."/>
            <person name="Montsant A."/>
            <person name="Oudot-Le Secq M.P."/>
            <person name="Napoli C."/>
            <person name="Obornik M."/>
            <person name="Parker M.S."/>
            <person name="Petit J.L."/>
            <person name="Porcel B.M."/>
            <person name="Poulsen N."/>
            <person name="Robison M."/>
            <person name="Rychlewski L."/>
            <person name="Rynearson T.A."/>
            <person name="Schmutz J."/>
            <person name="Shapiro H."/>
            <person name="Siaut M."/>
            <person name="Stanley M."/>
            <person name="Sussman M.R."/>
            <person name="Taylor A.R."/>
            <person name="Vardi A."/>
            <person name="von Dassow P."/>
            <person name="Vyverman W."/>
            <person name="Willis A."/>
            <person name="Wyrwicz L.S."/>
            <person name="Rokhsar D.S."/>
            <person name="Weissenbach J."/>
            <person name="Armbrust E.V."/>
            <person name="Green B.R."/>
            <person name="Van de Peer Y."/>
            <person name="Grigoriev I.V."/>
        </authorList>
    </citation>
    <scope>NUCLEOTIDE SEQUENCE [LARGE SCALE GENOMIC DNA]</scope>
    <source>
        <strain evidence="2 3">CCMP1335</strain>
    </source>
</reference>
<keyword evidence="3" id="KW-1185">Reference proteome</keyword>
<feature type="region of interest" description="Disordered" evidence="1">
    <location>
        <begin position="371"/>
        <end position="396"/>
    </location>
</feature>
<dbReference type="GeneID" id="7451094"/>
<feature type="compositionally biased region" description="Low complexity" evidence="1">
    <location>
        <begin position="748"/>
        <end position="757"/>
    </location>
</feature>
<gene>
    <name evidence="2" type="ORF">THAPSDRAFT_8384</name>
</gene>
<feature type="region of interest" description="Disordered" evidence="1">
    <location>
        <begin position="493"/>
        <end position="553"/>
    </location>
</feature>
<dbReference type="PaxDb" id="35128-Thaps8384"/>
<dbReference type="eggNOG" id="ENOG502R686">
    <property type="taxonomic scope" value="Eukaryota"/>
</dbReference>
<dbReference type="Proteomes" id="UP000001449">
    <property type="component" value="Chromosome 10"/>
</dbReference>
<evidence type="ECO:0000313" key="2">
    <source>
        <dbReference type="EMBL" id="EED89828.1"/>
    </source>
</evidence>
<feature type="compositionally biased region" description="Polar residues" evidence="1">
    <location>
        <begin position="1009"/>
        <end position="1028"/>
    </location>
</feature>
<feature type="compositionally biased region" description="Polar residues" evidence="1">
    <location>
        <begin position="36"/>
        <end position="55"/>
    </location>
</feature>
<dbReference type="RefSeq" id="XP_002292632.1">
    <property type="nucleotide sequence ID" value="XM_002292596.1"/>
</dbReference>
<dbReference type="HOGENOM" id="CLU_271762_0_0_1"/>
<feature type="region of interest" description="Disordered" evidence="1">
    <location>
        <begin position="924"/>
        <end position="954"/>
    </location>
</feature>
<feature type="region of interest" description="Disordered" evidence="1">
    <location>
        <begin position="802"/>
        <end position="828"/>
    </location>
</feature>
<feature type="region of interest" description="Disordered" evidence="1">
    <location>
        <begin position="847"/>
        <end position="871"/>
    </location>
</feature>
<evidence type="ECO:0000256" key="1">
    <source>
        <dbReference type="SAM" id="MobiDB-lite"/>
    </source>
</evidence>
<dbReference type="AlphaFoldDB" id="B8C9C0"/>
<name>B8C9C0_THAPS</name>